<feature type="signal peptide" evidence="2">
    <location>
        <begin position="1"/>
        <end position="24"/>
    </location>
</feature>
<dbReference type="Pfam" id="PF07699">
    <property type="entry name" value="Ephrin_rec_like"/>
    <property type="match status" value="2"/>
</dbReference>
<dbReference type="Proteomes" id="UP001149090">
    <property type="component" value="Unassembled WGS sequence"/>
</dbReference>
<dbReference type="OMA" id="LANTCYG"/>
<proteinExistence type="predicted"/>
<feature type="transmembrane region" description="Helical" evidence="1">
    <location>
        <begin position="1710"/>
        <end position="1735"/>
    </location>
</feature>
<dbReference type="OrthoDB" id="439917at2759"/>
<feature type="transmembrane region" description="Helical" evidence="1">
    <location>
        <begin position="1491"/>
        <end position="1508"/>
    </location>
</feature>
<keyword evidence="4" id="KW-0675">Receptor</keyword>
<dbReference type="CDD" id="cd00185">
    <property type="entry name" value="TNFRSF"/>
    <property type="match status" value="1"/>
</dbReference>
<comment type="caution">
    <text evidence="4">The sequence shown here is derived from an EMBL/GenBank/DDBJ whole genome shotgun (WGS) entry which is preliminary data.</text>
</comment>
<protein>
    <submittedName>
        <fullName evidence="4">G protein-coupled receptor-related</fullName>
    </submittedName>
</protein>
<feature type="transmembrane region" description="Helical" evidence="1">
    <location>
        <begin position="1786"/>
        <end position="1804"/>
    </location>
</feature>
<feature type="transmembrane region" description="Helical" evidence="1">
    <location>
        <begin position="1578"/>
        <end position="1597"/>
    </location>
</feature>
<feature type="domain" description="Tyrosine-protein kinase ephrin type A/B receptor-like" evidence="3">
    <location>
        <begin position="1351"/>
        <end position="1391"/>
    </location>
</feature>
<feature type="transmembrane region" description="Helical" evidence="1">
    <location>
        <begin position="1816"/>
        <end position="1836"/>
    </location>
</feature>
<dbReference type="EMBL" id="JAPDFW010000144">
    <property type="protein sequence ID" value="KAJ5066395.1"/>
    <property type="molecule type" value="Genomic_DNA"/>
</dbReference>
<evidence type="ECO:0000256" key="1">
    <source>
        <dbReference type="SAM" id="Phobius"/>
    </source>
</evidence>
<reference evidence="4" key="1">
    <citation type="submission" date="2022-10" db="EMBL/GenBank/DDBJ databases">
        <title>Novel sulphate-reducing endosymbionts in the free-living metamonad Anaeramoeba.</title>
        <authorList>
            <person name="Jerlstrom-Hultqvist J."/>
            <person name="Cepicka I."/>
            <person name="Gallot-Lavallee L."/>
            <person name="Salas-Leiva D."/>
            <person name="Curtis B.A."/>
            <person name="Zahonova K."/>
            <person name="Pipaliya S."/>
            <person name="Dacks J."/>
            <person name="Roger A.J."/>
        </authorList>
    </citation>
    <scope>NUCLEOTIDE SEQUENCE</scope>
    <source>
        <strain evidence="4">BMAN</strain>
    </source>
</reference>
<keyword evidence="1" id="KW-0472">Membrane</keyword>
<dbReference type="SMART" id="SM01411">
    <property type="entry name" value="Ephrin_rec_like"/>
    <property type="match status" value="5"/>
</dbReference>
<name>A0A9Q0L7V6_ANAIG</name>
<feature type="transmembrane region" description="Helical" evidence="1">
    <location>
        <begin position="1515"/>
        <end position="1535"/>
    </location>
</feature>
<keyword evidence="1" id="KW-0812">Transmembrane</keyword>
<evidence type="ECO:0000313" key="4">
    <source>
        <dbReference type="EMBL" id="KAJ5066395.1"/>
    </source>
</evidence>
<keyword evidence="1" id="KW-1133">Transmembrane helix</keyword>
<dbReference type="PANTHER" id="PTHR11319">
    <property type="entry name" value="G PROTEIN-COUPLED RECEPTOR-RELATED"/>
    <property type="match status" value="1"/>
</dbReference>
<evidence type="ECO:0000313" key="5">
    <source>
        <dbReference type="Proteomes" id="UP001149090"/>
    </source>
</evidence>
<feature type="transmembrane region" description="Helical" evidence="1">
    <location>
        <begin position="1655"/>
        <end position="1674"/>
    </location>
</feature>
<dbReference type="SUPFAM" id="SSF57184">
    <property type="entry name" value="Growth factor receptor domain"/>
    <property type="match status" value="1"/>
</dbReference>
<keyword evidence="2" id="KW-0732">Signal</keyword>
<dbReference type="InterPro" id="IPR009030">
    <property type="entry name" value="Growth_fac_rcpt_cys_sf"/>
</dbReference>
<keyword evidence="5" id="KW-1185">Reference proteome</keyword>
<dbReference type="Gene3D" id="2.10.50.10">
    <property type="entry name" value="Tumor Necrosis Factor Receptor, subunit A, domain 2"/>
    <property type="match status" value="3"/>
</dbReference>
<evidence type="ECO:0000256" key="2">
    <source>
        <dbReference type="SAM" id="SignalP"/>
    </source>
</evidence>
<feature type="domain" description="Tyrosine-protein kinase ephrin type A/B receptor-like" evidence="3">
    <location>
        <begin position="1210"/>
        <end position="1250"/>
    </location>
</feature>
<accession>A0A9Q0L7V6</accession>
<gene>
    <name evidence="4" type="ORF">M0811_13676</name>
</gene>
<feature type="transmembrane region" description="Helical" evidence="1">
    <location>
        <begin position="1760"/>
        <end position="1780"/>
    </location>
</feature>
<feature type="transmembrane region" description="Helical" evidence="1">
    <location>
        <begin position="1848"/>
        <end position="1870"/>
    </location>
</feature>
<evidence type="ECO:0000259" key="3">
    <source>
        <dbReference type="Pfam" id="PF07699"/>
    </source>
</evidence>
<dbReference type="InterPro" id="IPR011641">
    <property type="entry name" value="Tyr-kin_ephrin_A/B_rcpt-like"/>
</dbReference>
<dbReference type="PANTHER" id="PTHR11319:SF35">
    <property type="entry name" value="OUTER MEMBRANE PROTEIN PMPC-RELATED"/>
    <property type="match status" value="1"/>
</dbReference>
<feature type="chain" id="PRO_5040280675" evidence="2">
    <location>
        <begin position="25"/>
        <end position="2036"/>
    </location>
</feature>
<organism evidence="4 5">
    <name type="scientific">Anaeramoeba ignava</name>
    <name type="common">Anaerobic marine amoeba</name>
    <dbReference type="NCBI Taxonomy" id="1746090"/>
    <lineage>
        <taxon>Eukaryota</taxon>
        <taxon>Metamonada</taxon>
        <taxon>Anaeramoebidae</taxon>
        <taxon>Anaeramoeba</taxon>
    </lineage>
</organism>
<sequence length="2036" mass="230296">MKLINFSFLIYFLAILFLIYKTNCAELPLPTNYEEIESNNTYYFVPGNTYSNYSTVNEQENINITCQEPLNEPTTFTGLIQFNLVNNTRINTSNCGSNLTFSAQVIVHTSNPVIFDHVNFSGKAQISSTSSFCYLYNCDISGVTRSVEEKFILSQDSSFLIESLISSNDNSFQNFDFSLSINPPKNITINNCDGNFNLIVDGISTYLSECVPLALTIKDTDVTITNGDLKMKNLTLYEDSSIFGDVLNVNESISIYGDASNSKIISASLYFNGTNFFSEDTKVEIQNNFSIFSSSCNFQTSDLFLIVNNTTLEINDSLTIRRIDFINSASLHGSATLQVSDNIFFNSSDTKTIASPLKVLNLNNNETTDNGLIHIYDQFFISTSLPSVHLPSILFQNSEVNLELYSQNGSTNYTMTILRTDRGTIIGNNTNFLVVTSQTTFNSDSILNNITIDSQNTKFTGNGSIEFQNSAQFYTSLANSEPGSLFTLFGNGSFIPDELIINGSLFFDGIFQGKNIQITANGKLEFSNVDSSVFNKTNITLNGYLTIRNSIIYDPLTNFSCDSENEYPLSIIDASLIFLENQPFLPSMKMENSNITHFNSTLKGLFLEGYNILNASNLTFQNGQIQAKENSESFLDFVSFSTVFFGSSSGFNLNSNSILTIFSSDNSTPYLFSSWTNNVFCYIVNDSSLKLQNLSFEMNANFIVDSSSNILVNQSFFKINSSNEDFIGTLYIVGFYSEVELESYFILKNLNISQGKFTFTTIRANETDSSLIFGDGTSNEVIINENTIEQSIIQSQGYIEINNNTIIHNIKFEMRDSSHLVIKTFNITDTKSSSKIENQGLITVFQNEPSLINEKKQGYNLNEEFDGIFFNFSLDNQQNGTLNFSDNIQFNQEFSCSGLFESANNMNFEKGLMLYGTGKIQGLRDTGINISVNGNLNISESTTMDLVNISVNGEMRVSGLEASKNISNSLVTVKSFFCYSNAHFGLYNSTLKVEEDYYFEDSCYLVSDSFSISGFHNYGNFSVESKNNISFDANFYNYGNFVASASNILFRKLVSYEGFQLNNSTLILLQDSVLNNSNAGIGSDFIYLTNSSFTIQNESTLTFYGNYIIEKGMKIDGNFEISENTNMNLRVESTNTELKINKPPIFNNNLTVELLRDSQNTPRTDPYNVIYLLSPFNFSLENLQTNEDQSTKFSQNGDWVIGNVQGCRKGKYSNSFDQPCQNCSEGWYNDEIGVFSCKKCPVGHFSDKEGQEECEGCSPGLFQPNEGETTCLECEKGTYSSGFNSTICTQCPLGQYNSEKGSSGCYICEAGKFSHNPTRCESCWPGVYSSKNASSKCDNCPLGKYNTQPESTSCSPCEVNTYQDESGQTSCHLCPTNSETNIYGASSIDDCLCSIGYYGLARETCKICSKGSVCDDVGIVNPAAEEGYWHSSSDPTTFLECSVKEACPGGGTDNCNKELGYSGSLCSVCLQGFYKFGNQCMKCPNNQKNRLVLVGIFVILLCLFLFIIARKVKNYFASFSITFSFFQILAVISGLKLNWPDSIGSTWRSISLFNFNIDYLAVECNLQLTYTQKWALCMVFPFILLLVLLVVYFFVFLHSKIIGKCGAGFMRKFPRFCSKPSRQTTNKYLYVFSWLRFKISQLFTHGFSKEQRKSLYNNLINSYTTILSFIYLFLSYKVLQIFDCKKQSEGTYTFGGDSSLFCYEKWWKDIFPFAIVFLVLYVVGIPLILSILFFVSSKKLDEQSFDLRFGLLCTRYTKTWFFWEIFVMIRKLLLTIAQLFLSFDPIIQSIFCVVVLLFALVLQIQAKPFIADRHNTLEFVLICFSEIILFSGMVFASNDFQQTSGKGILGIFIITLIWISFSTLIIMILFEIRHRVRVHKGKDIDEIQQSIDISSGQTILKFLASKPSFFLIWDWFLESSEYQNKIQREFFQQIRDYYNSKEIEKQKLKFDTFWESILIKWRDSFHLIIKSWFIQASLKEKIQFINLLSKIRFEGLLYCNSNYTKKDQKKTKTLTTKYFKQNQDQKQNQNQNQNQN</sequence>